<organism evidence="2 3">
    <name type="scientific">Virgibacillus tibetensis</name>
    <dbReference type="NCBI Taxonomy" id="3042313"/>
    <lineage>
        <taxon>Bacteria</taxon>
        <taxon>Bacillati</taxon>
        <taxon>Bacillota</taxon>
        <taxon>Bacilli</taxon>
        <taxon>Bacillales</taxon>
        <taxon>Bacillaceae</taxon>
        <taxon>Virgibacillus</taxon>
    </lineage>
</organism>
<dbReference type="Pfam" id="PF13545">
    <property type="entry name" value="HTH_Crp_2"/>
    <property type="match status" value="1"/>
</dbReference>
<dbReference type="SUPFAM" id="SSF46785">
    <property type="entry name" value="Winged helix' DNA-binding domain"/>
    <property type="match status" value="1"/>
</dbReference>
<accession>A0ABU6KMA2</accession>
<keyword evidence="3" id="KW-1185">Reference proteome</keyword>
<reference evidence="2 3" key="1">
    <citation type="journal article" date="2024" name="Int. J. Syst. Evol. Microbiol.">
        <title>Virgibacillus tibetensis sp. nov., isolated from salt lake on the Tibetan Plateau of China.</title>
        <authorList>
            <person name="Phurbu D."/>
            <person name="Liu Z.-X."/>
            <person name="Wang R."/>
            <person name="Zheng Y.-Y."/>
            <person name="Liu H.-C."/>
            <person name="Zhou Y.-G."/>
            <person name="Yu Y.-J."/>
            <person name="Li A.-H."/>
        </authorList>
    </citation>
    <scope>NUCLEOTIDE SEQUENCE [LARGE SCALE GENOMIC DNA]</scope>
    <source>
        <strain evidence="2 3">C22-A2</strain>
    </source>
</reference>
<evidence type="ECO:0000313" key="2">
    <source>
        <dbReference type="EMBL" id="MEC5425644.1"/>
    </source>
</evidence>
<dbReference type="InterPro" id="IPR036388">
    <property type="entry name" value="WH-like_DNA-bd_sf"/>
</dbReference>
<proteinExistence type="predicted"/>
<comment type="caution">
    <text evidence="2">The sequence shown here is derived from an EMBL/GenBank/DDBJ whole genome shotgun (WGS) entry which is preliminary data.</text>
</comment>
<dbReference type="InterPro" id="IPR036390">
    <property type="entry name" value="WH_DNA-bd_sf"/>
</dbReference>
<dbReference type="InterPro" id="IPR012318">
    <property type="entry name" value="HTH_CRP"/>
</dbReference>
<dbReference type="Gene3D" id="1.10.10.10">
    <property type="entry name" value="Winged helix-like DNA-binding domain superfamily/Winged helix DNA-binding domain"/>
    <property type="match status" value="1"/>
</dbReference>
<evidence type="ECO:0000259" key="1">
    <source>
        <dbReference type="Pfam" id="PF13545"/>
    </source>
</evidence>
<evidence type="ECO:0000313" key="3">
    <source>
        <dbReference type="Proteomes" id="UP001335737"/>
    </source>
</evidence>
<name>A0ABU6KMA2_9BACI</name>
<dbReference type="RefSeq" id="WP_327609178.1">
    <property type="nucleotide sequence ID" value="NZ_JARZFX010000017.1"/>
</dbReference>
<sequence length="85" mass="9604">MNIEYFGNDKYRVLACMAERQISLNDKNVVKLSQQEIADILKLSKVKVNAIIAELKDNCYITQNSPRGKYTLTGKAVKALEKLKA</sequence>
<feature type="domain" description="HTH crp-type" evidence="1">
    <location>
        <begin position="26"/>
        <end position="73"/>
    </location>
</feature>
<protein>
    <submittedName>
        <fullName evidence="2">Helix-turn-helix domain-containing protein</fullName>
    </submittedName>
</protein>
<dbReference type="Proteomes" id="UP001335737">
    <property type="component" value="Unassembled WGS sequence"/>
</dbReference>
<dbReference type="EMBL" id="JARZFX010000017">
    <property type="protein sequence ID" value="MEC5425644.1"/>
    <property type="molecule type" value="Genomic_DNA"/>
</dbReference>
<gene>
    <name evidence="2" type="ORF">QGM71_19375</name>
</gene>